<dbReference type="SUPFAM" id="SSF53850">
    <property type="entry name" value="Periplasmic binding protein-like II"/>
    <property type="match status" value="1"/>
</dbReference>
<dbReference type="SUPFAM" id="SSF46785">
    <property type="entry name" value="Winged helix' DNA-binding domain"/>
    <property type="match status" value="1"/>
</dbReference>
<sequence length="301" mass="33319">MKTNLLPQLQTFLVVARLRSFSAAARELGVSPAAVSQSVRQLEDQLRVVLFTRTTRSMALTEAGRRLLEGAGPGLGQALASLQEVSAQPGEAVGRLKLTVPEIAVPYVIAPVLPAFRGRHPRVEVEVVVENRFVDIVVEGYDAGVRLHEAIERDMVQVRLTDAFRFVVVAAPSYLAKHGTPRRPEDLLRHECFTIRVPSSGALYAWELERGKRNWRVPVRGGIVTNHRELTQALVEQGLGLAYAFEPAVKEALHTGRLVRVLEEYAPSVPGFFLYFPSRAQRSGPLRLFIEVAKEVAAKTM</sequence>
<dbReference type="InterPro" id="IPR036388">
    <property type="entry name" value="WH-like_DNA-bd_sf"/>
</dbReference>
<evidence type="ECO:0000256" key="4">
    <source>
        <dbReference type="ARBA" id="ARBA00023163"/>
    </source>
</evidence>
<keyword evidence="7" id="KW-1185">Reference proteome</keyword>
<dbReference type="Gene3D" id="1.10.10.10">
    <property type="entry name" value="Winged helix-like DNA-binding domain superfamily/Winged helix DNA-binding domain"/>
    <property type="match status" value="1"/>
</dbReference>
<dbReference type="PANTHER" id="PTHR30537">
    <property type="entry name" value="HTH-TYPE TRANSCRIPTIONAL REGULATOR"/>
    <property type="match status" value="1"/>
</dbReference>
<dbReference type="Pfam" id="PF03466">
    <property type="entry name" value="LysR_substrate"/>
    <property type="match status" value="1"/>
</dbReference>
<dbReference type="PANTHER" id="PTHR30537:SF1">
    <property type="entry name" value="HTH-TYPE TRANSCRIPTIONAL REGULATOR PGRR"/>
    <property type="match status" value="1"/>
</dbReference>
<evidence type="ECO:0000256" key="2">
    <source>
        <dbReference type="ARBA" id="ARBA00023015"/>
    </source>
</evidence>
<comment type="similarity">
    <text evidence="1">Belongs to the LysR transcriptional regulatory family.</text>
</comment>
<keyword evidence="3" id="KW-0238">DNA-binding</keyword>
<dbReference type="Pfam" id="PF00126">
    <property type="entry name" value="HTH_1"/>
    <property type="match status" value="1"/>
</dbReference>
<dbReference type="PROSITE" id="PS50931">
    <property type="entry name" value="HTH_LYSR"/>
    <property type="match status" value="1"/>
</dbReference>
<evidence type="ECO:0000313" key="7">
    <source>
        <dbReference type="Proteomes" id="UP001291309"/>
    </source>
</evidence>
<protein>
    <submittedName>
        <fullName evidence="6">LysR family transcriptional regulator</fullName>
    </submittedName>
</protein>
<organism evidence="6 7">
    <name type="scientific">Hyalangium rubrum</name>
    <dbReference type="NCBI Taxonomy" id="3103134"/>
    <lineage>
        <taxon>Bacteria</taxon>
        <taxon>Pseudomonadati</taxon>
        <taxon>Myxococcota</taxon>
        <taxon>Myxococcia</taxon>
        <taxon>Myxococcales</taxon>
        <taxon>Cystobacterineae</taxon>
        <taxon>Archangiaceae</taxon>
        <taxon>Hyalangium</taxon>
    </lineage>
</organism>
<dbReference type="InterPro" id="IPR005119">
    <property type="entry name" value="LysR_subst-bd"/>
</dbReference>
<evidence type="ECO:0000256" key="3">
    <source>
        <dbReference type="ARBA" id="ARBA00023125"/>
    </source>
</evidence>
<gene>
    <name evidence="6" type="ORF">SYV04_37350</name>
</gene>
<comment type="caution">
    <text evidence="6">The sequence shown here is derived from an EMBL/GenBank/DDBJ whole genome shotgun (WGS) entry which is preliminary data.</text>
</comment>
<keyword evidence="2" id="KW-0805">Transcription regulation</keyword>
<evidence type="ECO:0000256" key="1">
    <source>
        <dbReference type="ARBA" id="ARBA00009437"/>
    </source>
</evidence>
<reference evidence="6 7" key="1">
    <citation type="submission" date="2023-12" db="EMBL/GenBank/DDBJ databases">
        <title>the genome sequence of Hyalangium sp. s54d21.</title>
        <authorList>
            <person name="Zhang X."/>
        </authorList>
    </citation>
    <scope>NUCLEOTIDE SEQUENCE [LARGE SCALE GENOMIC DNA]</scope>
    <source>
        <strain evidence="7">s54d21</strain>
    </source>
</reference>
<dbReference type="RefSeq" id="WP_321550830.1">
    <property type="nucleotide sequence ID" value="NZ_JAXIVS010000018.1"/>
</dbReference>
<keyword evidence="4" id="KW-0804">Transcription</keyword>
<accession>A0ABU5HF67</accession>
<dbReference type="InterPro" id="IPR000847">
    <property type="entry name" value="LysR_HTH_N"/>
</dbReference>
<dbReference type="InterPro" id="IPR058163">
    <property type="entry name" value="LysR-type_TF_proteobact-type"/>
</dbReference>
<evidence type="ECO:0000313" key="6">
    <source>
        <dbReference type="EMBL" id="MDY7232115.1"/>
    </source>
</evidence>
<dbReference type="Gene3D" id="3.40.190.290">
    <property type="match status" value="1"/>
</dbReference>
<evidence type="ECO:0000259" key="5">
    <source>
        <dbReference type="PROSITE" id="PS50931"/>
    </source>
</evidence>
<proteinExistence type="inferred from homology"/>
<name>A0ABU5HF67_9BACT</name>
<feature type="domain" description="HTH lysR-type" evidence="5">
    <location>
        <begin position="1"/>
        <end position="61"/>
    </location>
</feature>
<dbReference type="Proteomes" id="UP001291309">
    <property type="component" value="Unassembled WGS sequence"/>
</dbReference>
<dbReference type="PRINTS" id="PR00039">
    <property type="entry name" value="HTHLYSR"/>
</dbReference>
<dbReference type="EMBL" id="JAXIVS010000018">
    <property type="protein sequence ID" value="MDY7232115.1"/>
    <property type="molecule type" value="Genomic_DNA"/>
</dbReference>
<dbReference type="InterPro" id="IPR036390">
    <property type="entry name" value="WH_DNA-bd_sf"/>
</dbReference>